<dbReference type="PANTHER" id="PTHR43507:SF20">
    <property type="entry name" value="NADH-UBIQUINONE OXIDOREDUCTASE CHAIN 4"/>
    <property type="match status" value="1"/>
</dbReference>
<dbReference type="PANTHER" id="PTHR43507">
    <property type="entry name" value="NADH-UBIQUINONE OXIDOREDUCTASE CHAIN 4"/>
    <property type="match status" value="1"/>
</dbReference>
<dbReference type="PRINTS" id="PR01437">
    <property type="entry name" value="NUOXDRDTASE4"/>
</dbReference>
<feature type="transmembrane region" description="Helical" evidence="17">
    <location>
        <begin position="103"/>
        <end position="123"/>
    </location>
</feature>
<evidence type="ECO:0000256" key="9">
    <source>
        <dbReference type="ARBA" id="ARBA00022967"/>
    </source>
</evidence>
<evidence type="ECO:0000256" key="12">
    <source>
        <dbReference type="ARBA" id="ARBA00023027"/>
    </source>
</evidence>
<evidence type="ECO:0000256" key="2">
    <source>
        <dbReference type="ARBA" id="ARBA00004225"/>
    </source>
</evidence>
<dbReference type="GO" id="GO:0048039">
    <property type="term" value="F:ubiquinone binding"/>
    <property type="evidence" value="ECO:0007669"/>
    <property type="project" value="TreeGrafter"/>
</dbReference>
<evidence type="ECO:0000256" key="3">
    <source>
        <dbReference type="ARBA" id="ARBA00009025"/>
    </source>
</evidence>
<evidence type="ECO:0000256" key="8">
    <source>
        <dbReference type="ARBA" id="ARBA00022692"/>
    </source>
</evidence>
<keyword evidence="11 17" id="KW-1133">Transmembrane helix</keyword>
<comment type="similarity">
    <text evidence="3 17">Belongs to the complex I subunit 4 family.</text>
</comment>
<comment type="catalytic activity">
    <reaction evidence="16 17">
        <text>a ubiquinone + NADH + 5 H(+)(in) = a ubiquinol + NAD(+) + 4 H(+)(out)</text>
        <dbReference type="Rhea" id="RHEA:29091"/>
        <dbReference type="Rhea" id="RHEA-COMP:9565"/>
        <dbReference type="Rhea" id="RHEA-COMP:9566"/>
        <dbReference type="ChEBI" id="CHEBI:15378"/>
        <dbReference type="ChEBI" id="CHEBI:16389"/>
        <dbReference type="ChEBI" id="CHEBI:17976"/>
        <dbReference type="ChEBI" id="CHEBI:57540"/>
        <dbReference type="ChEBI" id="CHEBI:57945"/>
        <dbReference type="EC" id="7.1.1.2"/>
    </reaction>
</comment>
<dbReference type="AlphaFoldDB" id="E7BBB3"/>
<evidence type="ECO:0000256" key="10">
    <source>
        <dbReference type="ARBA" id="ARBA00022982"/>
    </source>
</evidence>
<feature type="transmembrane region" description="Helical" evidence="17">
    <location>
        <begin position="15"/>
        <end position="36"/>
    </location>
</feature>
<dbReference type="GO" id="GO:0008137">
    <property type="term" value="F:NADH dehydrogenase (ubiquinone) activity"/>
    <property type="evidence" value="ECO:0007669"/>
    <property type="project" value="UniProtKB-UniRule"/>
</dbReference>
<comment type="function">
    <text evidence="1">Core subunit of the mitochondrial membrane respiratory chain NADH dehydrogenase (Complex I) that is believed to belong to the minimal assembly required for catalysis. Complex I functions in the transfer of electrons from NADH to the respiratory chain. The immediate electron acceptor for the enzyme is believed to be ubiquinone.</text>
</comment>
<dbReference type="InterPro" id="IPR001750">
    <property type="entry name" value="ND/Mrp_TM"/>
</dbReference>
<dbReference type="CTD" id="4538"/>
<feature type="transmembrane region" description="Helical" evidence="17">
    <location>
        <begin position="211"/>
        <end position="230"/>
    </location>
</feature>
<geneLocation type="mitochondrion" evidence="19"/>
<evidence type="ECO:0000256" key="1">
    <source>
        <dbReference type="ARBA" id="ARBA00003257"/>
    </source>
</evidence>
<keyword evidence="15 17" id="KW-0472">Membrane</keyword>
<feature type="transmembrane region" description="Helical" evidence="17">
    <location>
        <begin position="77"/>
        <end position="97"/>
    </location>
</feature>
<keyword evidence="8 17" id="KW-0812">Transmembrane</keyword>
<evidence type="ECO:0000256" key="7">
    <source>
        <dbReference type="ARBA" id="ARBA00022660"/>
    </source>
</evidence>
<keyword evidence="13 17" id="KW-0830">Ubiquinone</keyword>
<dbReference type="EC" id="7.1.1.2" evidence="4 17"/>
<name>E7BBB3_HYPDU</name>
<dbReference type="GO" id="GO:0042773">
    <property type="term" value="P:ATP synthesis coupled electron transport"/>
    <property type="evidence" value="ECO:0007669"/>
    <property type="project" value="InterPro"/>
</dbReference>
<keyword evidence="7 17" id="KW-0679">Respiratory chain</keyword>
<evidence type="ECO:0000256" key="4">
    <source>
        <dbReference type="ARBA" id="ARBA00012944"/>
    </source>
</evidence>
<dbReference type="GO" id="GO:0003954">
    <property type="term" value="F:NADH dehydrogenase activity"/>
    <property type="evidence" value="ECO:0007669"/>
    <property type="project" value="TreeGrafter"/>
</dbReference>
<keyword evidence="12 17" id="KW-0520">NAD</keyword>
<dbReference type="EMBL" id="FR749884">
    <property type="protein sequence ID" value="CBY83894.1"/>
    <property type="molecule type" value="Genomic_DNA"/>
</dbReference>
<feature type="transmembrane region" description="Helical" evidence="17">
    <location>
        <begin position="414"/>
        <end position="431"/>
    </location>
</feature>
<keyword evidence="14 17" id="KW-0496">Mitochondrion</keyword>
<dbReference type="Pfam" id="PF00361">
    <property type="entry name" value="Proton_antipo_M"/>
    <property type="match status" value="1"/>
</dbReference>
<evidence type="ECO:0000256" key="17">
    <source>
        <dbReference type="RuleBase" id="RU003297"/>
    </source>
</evidence>
<keyword evidence="9" id="KW-1278">Translocase</keyword>
<dbReference type="GO" id="GO:0015990">
    <property type="term" value="P:electron transport coupled proton transport"/>
    <property type="evidence" value="ECO:0007669"/>
    <property type="project" value="TreeGrafter"/>
</dbReference>
<feature type="transmembrane region" description="Helical" evidence="17">
    <location>
        <begin position="48"/>
        <end position="65"/>
    </location>
</feature>
<dbReference type="GeneID" id="10094501"/>
<dbReference type="RefSeq" id="YP_004123101.1">
    <property type="nucleotide sequence ID" value="NC_014848.1"/>
</dbReference>
<sequence>MFLVLSCVFWNFQKLYVFMMSVVTLAGILIVKSSALGFCFYGGLGDKLSFLLVFLTLWLFTVLYFMSSKYEIAMKNVSLYSAMLTVLLLCLVASFLAKSLLVFYIFFEFSLIPLLGLIVGWGYQWERIQASFYLILYTVVGSLPLLFVIMTMMKSKTLEWFSGMLMSSFSGEGLNLLLLFIVMVSMMIKLPLFGVHLWLPKAHVEAPVSGSMVLAAVMLKFGVYGVYRFFFFFTSILIFQSSILVSFLVLGALLASVVASRQSDIKSLVAYSSISHMGILMSGVVFSGVSALKGSFIILLSHGFCSSALFFLVNFFFERSFSRQVVNLSGEMSMFYGVGFWWFLFLASNFSAPPFLSLMGELLVFFQGTMIDLSLMVIFMVISLMVAYFCIFIYSSVLHGKSFFHWSQVTPNDSLFLVLVFHIVPSVFLVLKPELI</sequence>
<feature type="domain" description="NADH:quinone oxidoreductase/Mrp antiporter transmembrane" evidence="18">
    <location>
        <begin position="97"/>
        <end position="383"/>
    </location>
</feature>
<comment type="function">
    <text evidence="17">Core subunit of the mitochondrial membrane respiratory chain NADH dehydrogenase (Complex I) which catalyzes electron transfer from NADH through the respiratory chain, using ubiquinone as an electron acceptor. Essential for the catalytic activity and assembly of complex I.</text>
</comment>
<comment type="subcellular location">
    <subcellularLocation>
        <location evidence="2 17">Mitochondrion membrane</location>
        <topology evidence="2 17">Multi-pass membrane protein</topology>
    </subcellularLocation>
</comment>
<evidence type="ECO:0000256" key="14">
    <source>
        <dbReference type="ARBA" id="ARBA00023128"/>
    </source>
</evidence>
<organism evidence="19">
    <name type="scientific">Hypsibius dujardini</name>
    <name type="common">Water bear</name>
    <name type="synonym">Macrobiotus dujardini</name>
    <dbReference type="NCBI Taxonomy" id="232323"/>
    <lineage>
        <taxon>Eukaryota</taxon>
        <taxon>Metazoa</taxon>
        <taxon>Ecdysozoa</taxon>
        <taxon>Tardigrada</taxon>
        <taxon>Eutardigrada</taxon>
        <taxon>Parachela</taxon>
        <taxon>Hypsibioidea</taxon>
        <taxon>Hypsibiidae</taxon>
        <taxon>Hypsibius</taxon>
    </lineage>
</organism>
<gene>
    <name evidence="19" type="primary">ND4</name>
</gene>
<evidence type="ECO:0000256" key="5">
    <source>
        <dbReference type="ARBA" id="ARBA00021006"/>
    </source>
</evidence>
<evidence type="ECO:0000256" key="15">
    <source>
        <dbReference type="ARBA" id="ARBA00023136"/>
    </source>
</evidence>
<dbReference type="GO" id="GO:0031966">
    <property type="term" value="C:mitochondrial membrane"/>
    <property type="evidence" value="ECO:0007669"/>
    <property type="project" value="UniProtKB-SubCell"/>
</dbReference>
<accession>E7BBB3</accession>
<evidence type="ECO:0000256" key="11">
    <source>
        <dbReference type="ARBA" id="ARBA00022989"/>
    </source>
</evidence>
<evidence type="ECO:0000256" key="6">
    <source>
        <dbReference type="ARBA" id="ARBA00022448"/>
    </source>
</evidence>
<evidence type="ECO:0000313" key="19">
    <source>
        <dbReference type="EMBL" id="CBY83894.1"/>
    </source>
</evidence>
<keyword evidence="6 17" id="KW-0813">Transport</keyword>
<proteinExistence type="inferred from homology"/>
<dbReference type="InterPro" id="IPR003918">
    <property type="entry name" value="NADH_UbQ_OxRdtase"/>
</dbReference>
<evidence type="ECO:0000259" key="18">
    <source>
        <dbReference type="Pfam" id="PF00361"/>
    </source>
</evidence>
<reference evidence="19" key="1">
    <citation type="journal article" date="2010" name="Genome Biol. Evol.">
        <title>Ecdysozoan mitogenomics: evidence for a common origin of the legged invertebrates, the Panarthropoda.</title>
        <authorList>
            <person name="Rota-Stabelli O."/>
            <person name="Kayal E."/>
            <person name="Gleeson D."/>
            <person name="Daub J."/>
            <person name="Boore J.L."/>
            <person name="Telford M.J."/>
            <person name="Pisani D."/>
            <person name="Blaxter M."/>
            <person name="Lavrov D.V."/>
        </authorList>
    </citation>
    <scope>NUCLEOTIDE SEQUENCE</scope>
</reference>
<feature type="transmembrane region" description="Helical" evidence="17">
    <location>
        <begin position="173"/>
        <end position="199"/>
    </location>
</feature>
<feature type="transmembrane region" description="Helical" evidence="17">
    <location>
        <begin position="295"/>
        <end position="317"/>
    </location>
</feature>
<keyword evidence="10 17" id="KW-0249">Electron transport</keyword>
<evidence type="ECO:0000256" key="16">
    <source>
        <dbReference type="ARBA" id="ARBA00049551"/>
    </source>
</evidence>
<evidence type="ECO:0000256" key="13">
    <source>
        <dbReference type="ARBA" id="ARBA00023075"/>
    </source>
</evidence>
<feature type="transmembrane region" description="Helical" evidence="17">
    <location>
        <begin position="236"/>
        <end position="256"/>
    </location>
</feature>
<feature type="transmembrane region" description="Helical" evidence="17">
    <location>
        <begin position="130"/>
        <end position="153"/>
    </location>
</feature>
<protein>
    <recommendedName>
        <fullName evidence="5 17">NADH-ubiquinone oxidoreductase chain 4</fullName>
        <ecNumber evidence="4 17">7.1.1.2</ecNumber>
    </recommendedName>
</protein>
<feature type="transmembrane region" description="Helical" evidence="17">
    <location>
        <begin position="268"/>
        <end position="289"/>
    </location>
</feature>
<feature type="transmembrane region" description="Helical" evidence="17">
    <location>
        <begin position="373"/>
        <end position="394"/>
    </location>
</feature>